<feature type="transmembrane region" description="Helical" evidence="9">
    <location>
        <begin position="396"/>
        <end position="420"/>
    </location>
</feature>
<keyword evidence="11" id="KW-1185">Reference proteome</keyword>
<feature type="transmembrane region" description="Helical" evidence="9">
    <location>
        <begin position="511"/>
        <end position="531"/>
    </location>
</feature>
<dbReference type="SUPFAM" id="SSF54631">
    <property type="entry name" value="CBS-domain pair"/>
    <property type="match status" value="1"/>
</dbReference>
<feature type="transmembrane region" description="Helical" evidence="9">
    <location>
        <begin position="164"/>
        <end position="189"/>
    </location>
</feature>
<comment type="subcellular location">
    <subcellularLocation>
        <location evidence="1">Membrane</location>
        <topology evidence="1">Multi-pass membrane protein</topology>
    </subcellularLocation>
</comment>
<gene>
    <name evidence="10" type="ORF">TOPH_03131</name>
</gene>
<organism evidence="10 11">
    <name type="scientific">Tolypocladium ophioglossoides (strain CBS 100239)</name>
    <name type="common">Snaketongue truffleclub</name>
    <name type="synonym">Elaphocordyceps ophioglossoides</name>
    <dbReference type="NCBI Taxonomy" id="1163406"/>
    <lineage>
        <taxon>Eukaryota</taxon>
        <taxon>Fungi</taxon>
        <taxon>Dikarya</taxon>
        <taxon>Ascomycota</taxon>
        <taxon>Pezizomycotina</taxon>
        <taxon>Sordariomycetes</taxon>
        <taxon>Hypocreomycetidae</taxon>
        <taxon>Hypocreales</taxon>
        <taxon>Ophiocordycipitaceae</taxon>
        <taxon>Tolypocladium</taxon>
    </lineage>
</organism>
<dbReference type="Proteomes" id="UP000036947">
    <property type="component" value="Unassembled WGS sequence"/>
</dbReference>
<dbReference type="EMBL" id="LFRF01000006">
    <property type="protein sequence ID" value="KND92137.1"/>
    <property type="molecule type" value="Genomic_DNA"/>
</dbReference>
<evidence type="ECO:0000256" key="9">
    <source>
        <dbReference type="SAM" id="Phobius"/>
    </source>
</evidence>
<evidence type="ECO:0000256" key="8">
    <source>
        <dbReference type="SAM" id="MobiDB-lite"/>
    </source>
</evidence>
<dbReference type="SUPFAM" id="SSF81340">
    <property type="entry name" value="Clc chloride channel"/>
    <property type="match status" value="1"/>
</dbReference>
<feature type="compositionally biased region" description="Basic and acidic residues" evidence="8">
    <location>
        <begin position="8"/>
        <end position="23"/>
    </location>
</feature>
<dbReference type="FunFam" id="1.10.3080.10:FF:000013">
    <property type="entry name" value="Voltage-gated chloride channel (ClcA)"/>
    <property type="match status" value="1"/>
</dbReference>
<feature type="region of interest" description="Disordered" evidence="8">
    <location>
        <begin position="292"/>
        <end position="312"/>
    </location>
</feature>
<evidence type="ECO:0000313" key="10">
    <source>
        <dbReference type="EMBL" id="KND92137.1"/>
    </source>
</evidence>
<dbReference type="GO" id="GO:0005247">
    <property type="term" value="F:voltage-gated chloride channel activity"/>
    <property type="evidence" value="ECO:0007669"/>
    <property type="project" value="TreeGrafter"/>
</dbReference>
<sequence>MGRVSAVSRHDQTGAMADREGDRPISQPPSPRTTRRPFPMNRHHSSSEPDERSPLLPTSKSRVRIQTGTNSPRVVPHFSRNQSYTGSVRSARHHSRHGSWGQRLISALSERRGSMSESKSSIFPDERVWYDQFTSTDWVHDTIADSHRVKALRSRKDFWGRVRVALDGVQGWILSALSGVIIALIAYTVDVAESTVFDYKDGYCARAWYLDEKKCCPRGACEDWKNWSEALNYHPFGAEWTEFSVYLMCVMGFAVLSCWIASWTKTVVPSAYRLTTLDENLAAERLPQLADDAQTDDTASPRQQNDPNQESPPMVYYSAAGSGVAEVRVILSGFVLHGFLGLKTLVIKMVSLILSVSSGLSLGKEGPYVHMAACVGNIACRLFPKYDRNDAKRREVLSAAAAAGVAVAFGAPLGGVLFGLEEVAYFFPAKTLFRSFFCCIIAALSLKFLNPYGTHKIVMFQVRYLVDWEYFELLGFIFVGILGGALGALFIKASKYWAHSFRRISFIKAYPILEVFLVAVTTGLMSYWNALTKLPVAKLLLNLASPCDDSTDGNRDELGLCPRSVNDIPPIILTLFISFLVKGFLTVITFGIKVPAGIYIPSMVVGGLMGRIIGHLVQWLVLAVPHWSIFGNCATAADGTCIQPGVYGLIAAGATMCGVTRLSVTLAVILFELTGSLDYVLPFSLSVLVAKWTADAIEPNSIYDLLTNMNAYPFLDNKHKPVFTGDLADIVPRVRRERVIDITNSPLVSAASLRAKLEILHRAGELDGGLPIVRQDVLVGLIPAPDLEYALDQLENEQLSLCLMDRVPSIDEDEDDEPDPTDFTRYIDPAPVALDIRSPMDLVYECFVKLGLRYICVLKDGRYAGMTHKKTFVKYMREQEEAEGST</sequence>
<keyword evidence="4 9" id="KW-1133">Transmembrane helix</keyword>
<evidence type="ECO:0000256" key="3">
    <source>
        <dbReference type="ARBA" id="ARBA00022692"/>
    </source>
</evidence>
<dbReference type="OrthoDB" id="44789at2759"/>
<feature type="transmembrane region" description="Helical" evidence="9">
    <location>
        <begin position="243"/>
        <end position="263"/>
    </location>
</feature>
<evidence type="ECO:0000256" key="6">
    <source>
        <dbReference type="ARBA" id="ARBA00023136"/>
    </source>
</evidence>
<reference evidence="10 11" key="1">
    <citation type="journal article" date="2015" name="BMC Genomics">
        <title>The genome of the truffle-parasite Tolypocladium ophioglossoides and the evolution of antifungal peptaibiotics.</title>
        <authorList>
            <person name="Quandt C.A."/>
            <person name="Bushley K.E."/>
            <person name="Spatafora J.W."/>
        </authorList>
    </citation>
    <scope>NUCLEOTIDE SEQUENCE [LARGE SCALE GENOMIC DNA]</scope>
    <source>
        <strain evidence="10 11">CBS 100239</strain>
    </source>
</reference>
<evidence type="ECO:0000256" key="7">
    <source>
        <dbReference type="ARBA" id="ARBA00023214"/>
    </source>
</evidence>
<keyword evidence="6 9" id="KW-0472">Membrane</keyword>
<dbReference type="InterPro" id="IPR014743">
    <property type="entry name" value="Cl-channel_core"/>
</dbReference>
<comment type="caution">
    <text evidence="10">The sequence shown here is derived from an EMBL/GenBank/DDBJ whole genome shotgun (WGS) entry which is preliminary data.</text>
</comment>
<evidence type="ECO:0000313" key="11">
    <source>
        <dbReference type="Proteomes" id="UP000036947"/>
    </source>
</evidence>
<feature type="compositionally biased region" description="Polar residues" evidence="8">
    <location>
        <begin position="56"/>
        <end position="72"/>
    </location>
</feature>
<evidence type="ECO:0000256" key="1">
    <source>
        <dbReference type="ARBA" id="ARBA00004141"/>
    </source>
</evidence>
<evidence type="ECO:0000256" key="4">
    <source>
        <dbReference type="ARBA" id="ARBA00022989"/>
    </source>
</evidence>
<dbReference type="AlphaFoldDB" id="A0A0L0ND88"/>
<keyword evidence="3 9" id="KW-0812">Transmembrane</keyword>
<dbReference type="GO" id="GO:0005794">
    <property type="term" value="C:Golgi apparatus"/>
    <property type="evidence" value="ECO:0007669"/>
    <property type="project" value="TreeGrafter"/>
</dbReference>
<evidence type="ECO:0000256" key="5">
    <source>
        <dbReference type="ARBA" id="ARBA00023065"/>
    </source>
</evidence>
<dbReference type="PANTHER" id="PTHR45711:SF3">
    <property type="entry name" value="CLC CHANNEL"/>
    <property type="match status" value="1"/>
</dbReference>
<proteinExistence type="predicted"/>
<feature type="transmembrane region" description="Helical" evidence="9">
    <location>
        <begin position="432"/>
        <end position="449"/>
    </location>
</feature>
<dbReference type="GO" id="GO:0005886">
    <property type="term" value="C:plasma membrane"/>
    <property type="evidence" value="ECO:0007669"/>
    <property type="project" value="TreeGrafter"/>
</dbReference>
<feature type="region of interest" description="Disordered" evidence="8">
    <location>
        <begin position="1"/>
        <end position="102"/>
    </location>
</feature>
<keyword evidence="2" id="KW-0813">Transport</keyword>
<dbReference type="Pfam" id="PF00654">
    <property type="entry name" value="Voltage_CLC"/>
    <property type="match status" value="1"/>
</dbReference>
<dbReference type="InterPro" id="IPR046342">
    <property type="entry name" value="CBS_dom_sf"/>
</dbReference>
<dbReference type="GO" id="GO:0005769">
    <property type="term" value="C:early endosome"/>
    <property type="evidence" value="ECO:0007669"/>
    <property type="project" value="TreeGrafter"/>
</dbReference>
<dbReference type="InterPro" id="IPR001807">
    <property type="entry name" value="ClC"/>
</dbReference>
<dbReference type="CDD" id="cd03684">
    <property type="entry name" value="ClC_3_like"/>
    <property type="match status" value="1"/>
</dbReference>
<feature type="compositionally biased region" description="Polar residues" evidence="8">
    <location>
        <begin position="300"/>
        <end position="311"/>
    </location>
</feature>
<name>A0A0L0ND88_TOLOC</name>
<protein>
    <submittedName>
        <fullName evidence="10">H(+)/Cl(-) exchange transporter 3</fullName>
    </submittedName>
</protein>
<feature type="transmembrane region" description="Helical" evidence="9">
    <location>
        <begin position="571"/>
        <end position="592"/>
    </location>
</feature>
<keyword evidence="7" id="KW-0868">Chloride</keyword>
<evidence type="ECO:0000256" key="2">
    <source>
        <dbReference type="ARBA" id="ARBA00022448"/>
    </source>
</evidence>
<feature type="transmembrane region" description="Helical" evidence="9">
    <location>
        <begin position="470"/>
        <end position="491"/>
    </location>
</feature>
<accession>A0A0L0ND88</accession>
<dbReference type="PRINTS" id="PR00762">
    <property type="entry name" value="CLCHANNEL"/>
</dbReference>
<feature type="transmembrane region" description="Helical" evidence="9">
    <location>
        <begin position="334"/>
        <end position="356"/>
    </location>
</feature>
<dbReference type="PANTHER" id="PTHR45711">
    <property type="entry name" value="CHLORIDE CHANNEL PROTEIN"/>
    <property type="match status" value="1"/>
</dbReference>
<dbReference type="Gene3D" id="1.10.3080.10">
    <property type="entry name" value="Clc chloride channel"/>
    <property type="match status" value="1"/>
</dbReference>
<keyword evidence="5" id="KW-0406">Ion transport</keyword>
<feature type="compositionally biased region" description="Polar residues" evidence="8">
    <location>
        <begin position="79"/>
        <end position="88"/>
    </location>
</feature>
<feature type="transmembrane region" description="Helical" evidence="9">
    <location>
        <begin position="368"/>
        <end position="384"/>
    </location>
</feature>